<gene>
    <name evidence="2" type="ORF">Xentx_01005</name>
</gene>
<evidence type="ECO:0000259" key="1">
    <source>
        <dbReference type="Pfam" id="PF13454"/>
    </source>
</evidence>
<sequence>MSNKKIAIIGLGPRGLSILERIIALHPIYQQYENIEVLLIEPNNIGVGSHDIEQPEHLLVNTVACQITMFGDHTIKTSGPIITGPNFYDWTQEQGYRNVDGSYLKSKNLGVPIEPNEYLPRYLLGRYLSWTYDYLSAHCNKNIKLTHIKNKAINLILKENKKIEIHFEDKFISDLIVDFVFLTTGHGKNLPSIKDYQIKQFVSSNKIKNTKLEYRNNPYPIINLTDIPSDSRVLIQGIGLTAYDIISHLTQGRGGKFHKENGKLIYTPSGNEPSIFIHSRYVLPFSGRGVNQKGISGQYKPSFFTDKEIKKIVLNNLKNGSIKIDFENQLLPLLLKEMCYVYRSTLEGHWLDINSYKISIEDEKYIKHLLYPHQGKRFLSLEDYTHWFLDYLSEDITEAEKGNVKGATKAATDIIRDIRDILRDAVDFCGLTPDSHKLFIEHYCPIMNRIAVGPPKERNQQLKSLMDLGIIKLAGGPSSHLILNDQDACFEIYTKFEKEVSIVKTDILIKARLDTFSPCTDNSALIFNLNNQRMIRPFMNGNYHCGGIDIDRNMHPIAQNGISIDNIWALGNIIEGPNFYTYVLPRPFVNSRAIRDAGHIVIDMYNQIKESINYENGESMSVLY</sequence>
<dbReference type="SUPFAM" id="SSF51905">
    <property type="entry name" value="FAD/NAD(P)-binding domain"/>
    <property type="match status" value="1"/>
</dbReference>
<accession>A0A1Q5U653</accession>
<evidence type="ECO:0000313" key="3">
    <source>
        <dbReference type="Proteomes" id="UP000186277"/>
    </source>
</evidence>
<dbReference type="RefSeq" id="WP_074019180.1">
    <property type="nucleotide sequence ID" value="NZ_CAWMWP010000076.1"/>
</dbReference>
<dbReference type="InterPro" id="IPR052189">
    <property type="entry name" value="L-asp_N-monooxygenase_NS-form"/>
</dbReference>
<dbReference type="InterPro" id="IPR038732">
    <property type="entry name" value="HpyO/CreE_NAD-binding"/>
</dbReference>
<name>A0A1Q5U653_9GAMM</name>
<evidence type="ECO:0000313" key="2">
    <source>
        <dbReference type="EMBL" id="OKP07954.1"/>
    </source>
</evidence>
<dbReference type="PANTHER" id="PTHR40254:SF1">
    <property type="entry name" value="BLR0577 PROTEIN"/>
    <property type="match status" value="1"/>
</dbReference>
<proteinExistence type="predicted"/>
<dbReference type="Pfam" id="PF13454">
    <property type="entry name" value="NAD_binding_9"/>
    <property type="match status" value="1"/>
</dbReference>
<comment type="caution">
    <text evidence="2">The sequence shown here is derived from an EMBL/GenBank/DDBJ whole genome shotgun (WGS) entry which is preliminary data.</text>
</comment>
<dbReference type="PANTHER" id="PTHR40254">
    <property type="entry name" value="BLR0577 PROTEIN"/>
    <property type="match status" value="1"/>
</dbReference>
<reference evidence="2 3" key="1">
    <citation type="submission" date="2016-09" db="EMBL/GenBank/DDBJ databases">
        <title>Xenorhabdus thuongxuanensis sp. nov. and Xenorhabdus eapokensis sp. nov., isolated from Steinernema species.</title>
        <authorList>
            <person name="Kaempfer P."/>
            <person name="Tobias N.J."/>
            <person name="Phan Ke L."/>
            <person name="Bode H.B."/>
            <person name="Glaeser S.P."/>
        </authorList>
    </citation>
    <scope>NUCLEOTIDE SEQUENCE [LARGE SCALE GENOMIC DNA]</scope>
    <source>
        <strain evidence="2 3">30TX1</strain>
    </source>
</reference>
<dbReference type="EMBL" id="MKGR01000005">
    <property type="protein sequence ID" value="OKP07954.1"/>
    <property type="molecule type" value="Genomic_DNA"/>
</dbReference>
<dbReference type="AlphaFoldDB" id="A0A1Q5U653"/>
<feature type="domain" description="FAD-dependent urate hydroxylase HpyO/Asp monooxygenase CreE-like FAD/NAD(P)-binding" evidence="1">
    <location>
        <begin position="7"/>
        <end position="186"/>
    </location>
</feature>
<dbReference type="Proteomes" id="UP000186277">
    <property type="component" value="Unassembled WGS sequence"/>
</dbReference>
<keyword evidence="3" id="KW-1185">Reference proteome</keyword>
<protein>
    <recommendedName>
        <fullName evidence="1">FAD-dependent urate hydroxylase HpyO/Asp monooxygenase CreE-like FAD/NAD(P)-binding domain-containing protein</fullName>
    </recommendedName>
</protein>
<dbReference type="OrthoDB" id="6309046at2"/>
<organism evidence="2 3">
    <name type="scientific">Xenorhabdus thuongxuanensis</name>
    <dbReference type="NCBI Taxonomy" id="1873484"/>
    <lineage>
        <taxon>Bacteria</taxon>
        <taxon>Pseudomonadati</taxon>
        <taxon>Pseudomonadota</taxon>
        <taxon>Gammaproteobacteria</taxon>
        <taxon>Enterobacterales</taxon>
        <taxon>Morganellaceae</taxon>
        <taxon>Xenorhabdus</taxon>
    </lineage>
</organism>
<dbReference type="InterPro" id="IPR036188">
    <property type="entry name" value="FAD/NAD-bd_sf"/>
</dbReference>